<dbReference type="RefSeq" id="WP_184086538.1">
    <property type="nucleotide sequence ID" value="NZ_JACIJF010000004.1"/>
</dbReference>
<dbReference type="InterPro" id="IPR004843">
    <property type="entry name" value="Calcineurin-like_PHP"/>
</dbReference>
<feature type="compositionally biased region" description="Basic residues" evidence="1">
    <location>
        <begin position="1"/>
        <end position="12"/>
    </location>
</feature>
<protein>
    <submittedName>
        <fullName evidence="3">Serine/threonine protein phosphatase 1</fullName>
        <ecNumber evidence="3">3.1.3.16</ecNumber>
    </submittedName>
</protein>
<dbReference type="PANTHER" id="PTHR42850">
    <property type="entry name" value="METALLOPHOSPHOESTERASE"/>
    <property type="match status" value="1"/>
</dbReference>
<dbReference type="Pfam" id="PF00149">
    <property type="entry name" value="Metallophos"/>
    <property type="match status" value="1"/>
</dbReference>
<dbReference type="InterPro" id="IPR050126">
    <property type="entry name" value="Ap4A_hydrolase"/>
</dbReference>
<evidence type="ECO:0000313" key="4">
    <source>
        <dbReference type="Proteomes" id="UP000527143"/>
    </source>
</evidence>
<dbReference type="InterPro" id="IPR029052">
    <property type="entry name" value="Metallo-depent_PP-like"/>
</dbReference>
<dbReference type="EC" id="3.1.3.16" evidence="3"/>
<dbReference type="GO" id="GO:0004722">
    <property type="term" value="F:protein serine/threonine phosphatase activity"/>
    <property type="evidence" value="ECO:0007669"/>
    <property type="project" value="UniProtKB-EC"/>
</dbReference>
<dbReference type="GO" id="GO:0005737">
    <property type="term" value="C:cytoplasm"/>
    <property type="evidence" value="ECO:0007669"/>
    <property type="project" value="TreeGrafter"/>
</dbReference>
<evidence type="ECO:0000313" key="3">
    <source>
        <dbReference type="EMBL" id="MBB5710520.1"/>
    </source>
</evidence>
<name>A0A840YM34_9SPHN</name>
<sequence>MLKKLFSKRPRPGKTPSASLPEGQRVYAIGDIHGRLDLLKQLVVTIEQDDAARPATQTTILFLGDLVDRGPESAQVVSYLMDLQRRSPVGRVRLLLGNHEEVFLSAATGDEKALRFFTKIGGRETILSYGISEERYDALDYAELLTEFQARVPAEHTDFISSFEDMLVLGDYVFVHAGIRPTEPLAAQKPKDLRWIREGFLDVTTPFEKVVVHGHTIVADVEELPNRIALDTGAYRSGKLTAMGFEADQRWVLSAIQK</sequence>
<dbReference type="AlphaFoldDB" id="A0A840YM34"/>
<evidence type="ECO:0000256" key="1">
    <source>
        <dbReference type="SAM" id="MobiDB-lite"/>
    </source>
</evidence>
<evidence type="ECO:0000259" key="2">
    <source>
        <dbReference type="Pfam" id="PF00149"/>
    </source>
</evidence>
<dbReference type="PANTHER" id="PTHR42850:SF4">
    <property type="entry name" value="ZINC-DEPENDENT ENDOPOLYPHOSPHATASE"/>
    <property type="match status" value="1"/>
</dbReference>
<accession>A0A840YM34</accession>
<dbReference type="PRINTS" id="PR00114">
    <property type="entry name" value="STPHPHTASE"/>
</dbReference>
<reference evidence="3 4" key="1">
    <citation type="submission" date="2020-08" db="EMBL/GenBank/DDBJ databases">
        <title>Genomic Encyclopedia of Type Strains, Phase IV (KMG-IV): sequencing the most valuable type-strain genomes for metagenomic binning, comparative biology and taxonomic classification.</title>
        <authorList>
            <person name="Goeker M."/>
        </authorList>
    </citation>
    <scope>NUCLEOTIDE SEQUENCE [LARGE SCALE GENOMIC DNA]</scope>
    <source>
        <strain evidence="3 4">DSM 26736</strain>
    </source>
</reference>
<dbReference type="InterPro" id="IPR006186">
    <property type="entry name" value="Ser/Thr-sp_prot-phosphatase"/>
</dbReference>
<dbReference type="Proteomes" id="UP000527143">
    <property type="component" value="Unassembled WGS sequence"/>
</dbReference>
<dbReference type="GO" id="GO:0008803">
    <property type="term" value="F:bis(5'-nucleosyl)-tetraphosphatase (symmetrical) activity"/>
    <property type="evidence" value="ECO:0007669"/>
    <property type="project" value="TreeGrafter"/>
</dbReference>
<gene>
    <name evidence="3" type="ORF">FHT02_001751</name>
</gene>
<feature type="region of interest" description="Disordered" evidence="1">
    <location>
        <begin position="1"/>
        <end position="21"/>
    </location>
</feature>
<organism evidence="3 4">
    <name type="scientific">Sphingomonas xinjiangensis</name>
    <dbReference type="NCBI Taxonomy" id="643568"/>
    <lineage>
        <taxon>Bacteria</taxon>
        <taxon>Pseudomonadati</taxon>
        <taxon>Pseudomonadota</taxon>
        <taxon>Alphaproteobacteria</taxon>
        <taxon>Sphingomonadales</taxon>
        <taxon>Sphingomonadaceae</taxon>
        <taxon>Sphingomonas</taxon>
    </lineage>
</organism>
<keyword evidence="3" id="KW-0378">Hydrolase</keyword>
<dbReference type="GO" id="GO:0110154">
    <property type="term" value="P:RNA decapping"/>
    <property type="evidence" value="ECO:0007669"/>
    <property type="project" value="TreeGrafter"/>
</dbReference>
<dbReference type="CDD" id="cd00144">
    <property type="entry name" value="MPP_PPP_family"/>
    <property type="match status" value="1"/>
</dbReference>
<dbReference type="SUPFAM" id="SSF56300">
    <property type="entry name" value="Metallo-dependent phosphatases"/>
    <property type="match status" value="1"/>
</dbReference>
<keyword evidence="4" id="KW-1185">Reference proteome</keyword>
<proteinExistence type="predicted"/>
<comment type="caution">
    <text evidence="3">The sequence shown here is derived from an EMBL/GenBank/DDBJ whole genome shotgun (WGS) entry which is preliminary data.</text>
</comment>
<dbReference type="EMBL" id="JACIJF010000004">
    <property type="protein sequence ID" value="MBB5710520.1"/>
    <property type="molecule type" value="Genomic_DNA"/>
</dbReference>
<feature type="domain" description="Calcineurin-like phosphoesterase" evidence="2">
    <location>
        <begin position="25"/>
        <end position="217"/>
    </location>
</feature>
<dbReference type="Gene3D" id="3.60.21.10">
    <property type="match status" value="1"/>
</dbReference>